<evidence type="ECO:0008006" key="3">
    <source>
        <dbReference type="Google" id="ProtNLM"/>
    </source>
</evidence>
<dbReference type="SUPFAM" id="SSF53335">
    <property type="entry name" value="S-adenosyl-L-methionine-dependent methyltransferases"/>
    <property type="match status" value="1"/>
</dbReference>
<dbReference type="Proteomes" id="UP000176300">
    <property type="component" value="Unassembled WGS sequence"/>
</dbReference>
<name>A0A1F6NJ34_9BACT</name>
<dbReference type="Pfam" id="PF13489">
    <property type="entry name" value="Methyltransf_23"/>
    <property type="match status" value="1"/>
</dbReference>
<dbReference type="Gene3D" id="3.40.50.150">
    <property type="entry name" value="Vaccinia Virus protein VP39"/>
    <property type="match status" value="1"/>
</dbReference>
<dbReference type="CDD" id="cd02440">
    <property type="entry name" value="AdoMet_MTases"/>
    <property type="match status" value="1"/>
</dbReference>
<sequence>MNIKDTLKWAYDELSPYSGRKKWEFYNNYRSLKFFVKRVPKGATILDVGCGIGVFALSLKKLGYNVVGLDKYIFQDDNYLSEKDNMNNIQKIWEKNEIKIVNEDIFNFSNENKFDCVINIAVIEHQKDPKRFIESCLKHLKIGGYFFCVSPNMVDFLNRCRVMCGRSAFRDLKPFFDTGENFVGHWREYTLREMVQMAEWSGMEIIKAKNYRTSALFNGKDKFPRNIMLALFRLLSDMIPGARETNTVLARYK</sequence>
<organism evidence="1 2">
    <name type="scientific">Candidatus Magasanikbacteria bacterium RIFOXYB1_FULL_40_15</name>
    <dbReference type="NCBI Taxonomy" id="1798697"/>
    <lineage>
        <taxon>Bacteria</taxon>
        <taxon>Candidatus Magasanikiibacteriota</taxon>
    </lineage>
</organism>
<proteinExistence type="predicted"/>
<dbReference type="InterPro" id="IPR029063">
    <property type="entry name" value="SAM-dependent_MTases_sf"/>
</dbReference>
<gene>
    <name evidence="1" type="ORF">A2373_00310</name>
</gene>
<comment type="caution">
    <text evidence="1">The sequence shown here is derived from an EMBL/GenBank/DDBJ whole genome shotgun (WGS) entry which is preliminary data.</text>
</comment>
<evidence type="ECO:0000313" key="2">
    <source>
        <dbReference type="Proteomes" id="UP000176300"/>
    </source>
</evidence>
<dbReference type="AlphaFoldDB" id="A0A1F6NJ34"/>
<evidence type="ECO:0000313" key="1">
    <source>
        <dbReference type="EMBL" id="OGH83833.1"/>
    </source>
</evidence>
<dbReference type="EMBL" id="MFQS01000010">
    <property type="protein sequence ID" value="OGH83833.1"/>
    <property type="molecule type" value="Genomic_DNA"/>
</dbReference>
<dbReference type="STRING" id="1798697.A2373_00310"/>
<dbReference type="PANTHER" id="PTHR43861">
    <property type="entry name" value="TRANS-ACONITATE 2-METHYLTRANSFERASE-RELATED"/>
    <property type="match status" value="1"/>
</dbReference>
<dbReference type="PANTHER" id="PTHR43861:SF6">
    <property type="entry name" value="METHYLTRANSFERASE TYPE 11"/>
    <property type="match status" value="1"/>
</dbReference>
<accession>A0A1F6NJ34</accession>
<reference evidence="1 2" key="1">
    <citation type="journal article" date="2016" name="Nat. Commun.">
        <title>Thousands of microbial genomes shed light on interconnected biogeochemical processes in an aquifer system.</title>
        <authorList>
            <person name="Anantharaman K."/>
            <person name="Brown C.T."/>
            <person name="Hug L.A."/>
            <person name="Sharon I."/>
            <person name="Castelle C.J."/>
            <person name="Probst A.J."/>
            <person name="Thomas B.C."/>
            <person name="Singh A."/>
            <person name="Wilkins M.J."/>
            <person name="Karaoz U."/>
            <person name="Brodie E.L."/>
            <person name="Williams K.H."/>
            <person name="Hubbard S.S."/>
            <person name="Banfield J.F."/>
        </authorList>
    </citation>
    <scope>NUCLEOTIDE SEQUENCE [LARGE SCALE GENOMIC DNA]</scope>
</reference>
<protein>
    <recommendedName>
        <fullName evidence="3">Methyltransferase type 11 domain-containing protein</fullName>
    </recommendedName>
</protein>